<organism evidence="1 2">
    <name type="scientific">Mariniblastus fucicola</name>
    <dbReference type="NCBI Taxonomy" id="980251"/>
    <lineage>
        <taxon>Bacteria</taxon>
        <taxon>Pseudomonadati</taxon>
        <taxon>Planctomycetota</taxon>
        <taxon>Planctomycetia</taxon>
        <taxon>Pirellulales</taxon>
        <taxon>Pirellulaceae</taxon>
        <taxon>Mariniblastus</taxon>
    </lineage>
</organism>
<protein>
    <recommendedName>
        <fullName evidence="3">Right handed beta helix domain-containing protein</fullName>
    </recommendedName>
</protein>
<dbReference type="InterPro" id="IPR011050">
    <property type="entry name" value="Pectin_lyase_fold/virulence"/>
</dbReference>
<evidence type="ECO:0008006" key="3">
    <source>
        <dbReference type="Google" id="ProtNLM"/>
    </source>
</evidence>
<gene>
    <name evidence="1" type="ORF">MFFC18_17840</name>
</gene>
<dbReference type="EMBL" id="CP042912">
    <property type="protein sequence ID" value="QEG21923.1"/>
    <property type="molecule type" value="Genomic_DNA"/>
</dbReference>
<dbReference type="Gene3D" id="2.160.20.10">
    <property type="entry name" value="Single-stranded right-handed beta-helix, Pectin lyase-like"/>
    <property type="match status" value="2"/>
</dbReference>
<dbReference type="Proteomes" id="UP000322214">
    <property type="component" value="Chromosome"/>
</dbReference>
<name>A0A5B9PGP3_9BACT</name>
<proteinExistence type="predicted"/>
<sequence>MEWFHKGTKRKVRRKHKARPGFQRLEPRQLLTVSLPIEVADFRDDFPRRAAAPTEGWAYLWNAPAGWSNSNPGNLNSAAIDNPETIYQPLQPAGSLLTPDGDLKFNDSHPSSALYFSATGGHAGSVKQLSSGARYNGQDRYAIAAFTVQEAGVYELTDSFIQLDDLRSSGLEVRVFVNRNKPLILQTVEAKQRIGFDARLGYLRAGDTVHVAIGAGVNIAWDHFLVDFSIVRHTSRVESLARFGRDVISHNSRSPWTYMWNAPTGWVEGGQRGNLNTSPIGATSSYQPLFESGDVWVPDRSSDSRSPTFSMQLDSDGGAPGAAWQQSSSFQDRYLIVRYTIPTSGNFVVSNSYLRVNDSRSDGVEVVVHREDGTRVTGDSIVAKAGSSKSFDLLLGDLSAGEHIYFAFGGVNNANYDRFEMDFSIDRVYPRELPLRELVPTKVLHVTEFGATPNDGLNDWHAIEAALQQVAKNNQAVEIRLTPGTWDLYPSNTLESDEYFFDLLRYQNLTFNGMGAEVLIHDDKRGLFRVLDSKNVILRNLVIDYADKIGDRYRPRTFTQGIIRSLDPAARSFELEIDLVGFIAPDASFTSAATGSWGYAVDPNVAGRLKFNSWLNYPTYEVQKVSGNRFRIRTEFTEGLAVGDRYVLQRRYDHPLFNVAAYSQQVSLIGVRAYTASSVFVSSNLSEALNVIRSSVTIRPDSGRWKSGNADGVHAQSNRVGPWIEDSRFQGLGDDVMNFYTLPYTITKRNSLRTLTLATINHDTLGNVGSRSLRIGDSFKFVNPLTGAVIQTARLTDVADTRQSVIIQGRTEMRDMVMVTFDQDINGVVVGNSPAGESDGFRNETTVFNEGLSRDFLVERNYIADSRRFGNYLMADNGELNHNIYVGLSDQAILGRNESGWPLGAWPSNVSIRSNSFYANGLSARYLRQPQVYGTVDFHMNRLPNVSVNRDVREIRRLKIVDNHFQYWRKAAVSVRNAEAVTILDNTFSDPLGNFGSPVKVKFSTFL</sequence>
<evidence type="ECO:0000313" key="2">
    <source>
        <dbReference type="Proteomes" id="UP000322214"/>
    </source>
</evidence>
<reference evidence="1 2" key="1">
    <citation type="submission" date="2019-08" db="EMBL/GenBank/DDBJ databases">
        <title>Deep-cultivation of Planctomycetes and their phenomic and genomic characterization uncovers novel biology.</title>
        <authorList>
            <person name="Wiegand S."/>
            <person name="Jogler M."/>
            <person name="Boedeker C."/>
            <person name="Pinto D."/>
            <person name="Vollmers J."/>
            <person name="Rivas-Marin E."/>
            <person name="Kohn T."/>
            <person name="Peeters S.H."/>
            <person name="Heuer A."/>
            <person name="Rast P."/>
            <person name="Oberbeckmann S."/>
            <person name="Bunk B."/>
            <person name="Jeske O."/>
            <person name="Meyerdierks A."/>
            <person name="Storesund J.E."/>
            <person name="Kallscheuer N."/>
            <person name="Luecker S."/>
            <person name="Lage O.M."/>
            <person name="Pohl T."/>
            <person name="Merkel B.J."/>
            <person name="Hornburger P."/>
            <person name="Mueller R.-W."/>
            <person name="Bruemmer F."/>
            <person name="Labrenz M."/>
            <person name="Spormann A.M."/>
            <person name="Op den Camp H."/>
            <person name="Overmann J."/>
            <person name="Amann R."/>
            <person name="Jetten M.S.M."/>
            <person name="Mascher T."/>
            <person name="Medema M.H."/>
            <person name="Devos D.P."/>
            <person name="Kaster A.-K."/>
            <person name="Ovreas L."/>
            <person name="Rohde M."/>
            <person name="Galperin M.Y."/>
            <person name="Jogler C."/>
        </authorList>
    </citation>
    <scope>NUCLEOTIDE SEQUENCE [LARGE SCALE GENOMIC DNA]</scope>
    <source>
        <strain evidence="1 2">FC18</strain>
    </source>
</reference>
<dbReference type="AlphaFoldDB" id="A0A5B9PGP3"/>
<accession>A0A5B9PGP3</accession>
<evidence type="ECO:0000313" key="1">
    <source>
        <dbReference type="EMBL" id="QEG21923.1"/>
    </source>
</evidence>
<dbReference type="InterPro" id="IPR012334">
    <property type="entry name" value="Pectin_lyas_fold"/>
</dbReference>
<keyword evidence="2" id="KW-1185">Reference proteome</keyword>
<dbReference type="RefSeq" id="WP_157665203.1">
    <property type="nucleotide sequence ID" value="NZ_CP042912.1"/>
</dbReference>
<dbReference type="SUPFAM" id="SSF51126">
    <property type="entry name" value="Pectin lyase-like"/>
    <property type="match status" value="1"/>
</dbReference>
<dbReference type="KEGG" id="mff:MFFC18_17840"/>